<sequence>MTVDEPDLTADGGQMSVAPHAGTPVSIDDDVAFLTEQIEALQRLGQRDDVDDEDVYDLSIRWGAALAGRLPRVAHYDSLGQLGADDQRRFRSLCDQLRELSPLIERFDLARPRLPGSTDGQASGRRRSRQRPSRLLRR</sequence>
<accession>A0A051TWS2</accession>
<keyword evidence="3" id="KW-1185">Reference proteome</keyword>
<organism evidence="2 3">
    <name type="scientific">Mycobacterium [tuberculosis] TKK-01-0051</name>
    <dbReference type="NCBI Taxonomy" id="1324261"/>
    <lineage>
        <taxon>Bacteria</taxon>
        <taxon>Bacillati</taxon>
        <taxon>Actinomycetota</taxon>
        <taxon>Actinomycetes</taxon>
        <taxon>Mycobacteriales</taxon>
        <taxon>Mycobacteriaceae</taxon>
        <taxon>Mycobacterium</taxon>
        <taxon>Mycobacterium avium complex (MAC)</taxon>
    </lineage>
</organism>
<gene>
    <name evidence="2" type="ORF">K875_04368</name>
</gene>
<dbReference type="PATRIC" id="fig|1324261.3.peg.4404"/>
<protein>
    <submittedName>
        <fullName evidence="2">Uncharacterized protein</fullName>
    </submittedName>
</protein>
<feature type="region of interest" description="Disordered" evidence="1">
    <location>
        <begin position="111"/>
        <end position="138"/>
    </location>
</feature>
<dbReference type="EMBL" id="JLXW01000010">
    <property type="protein sequence ID" value="KBZ61412.1"/>
    <property type="molecule type" value="Genomic_DNA"/>
</dbReference>
<dbReference type="AlphaFoldDB" id="A0A051TWS2"/>
<evidence type="ECO:0000313" key="3">
    <source>
        <dbReference type="Proteomes" id="UP000025947"/>
    </source>
</evidence>
<comment type="caution">
    <text evidence="2">The sequence shown here is derived from an EMBL/GenBank/DDBJ whole genome shotgun (WGS) entry which is preliminary data.</text>
</comment>
<reference evidence="2 3" key="1">
    <citation type="submission" date="2014-04" db="EMBL/GenBank/DDBJ databases">
        <title>The Genome Sequence of Mycobacterium tuberculosis TKK-01-0051.</title>
        <authorList>
            <consortium name="The Broad Institute Genomics Platform"/>
            <consortium name="The Broad Institute Genome Sequencing Center for Infectious Disease"/>
            <person name="Earl A.M."/>
            <person name="Cohen K."/>
            <person name="Pym A."/>
            <person name="Bishai W."/>
            <person name="Maharaj K."/>
            <person name="Desjardins C."/>
            <person name="Abeel T."/>
            <person name="Young S."/>
            <person name="Zeng Q."/>
            <person name="Gargeya S."/>
            <person name="Abouelleil A."/>
            <person name="Alvarado L."/>
            <person name="Chapman S.B."/>
            <person name="Gainer-Dewar J."/>
            <person name="Goldberg J."/>
            <person name="Griggs A."/>
            <person name="Gujja S."/>
            <person name="Hansen M."/>
            <person name="Howarth C."/>
            <person name="Imamovic A."/>
            <person name="Larimer J."/>
            <person name="Murphy C."/>
            <person name="Naylor J."/>
            <person name="Pearson M."/>
            <person name="Poon T.W."/>
            <person name="Priest M."/>
            <person name="Roberts A."/>
            <person name="Saif S."/>
            <person name="Shea T."/>
            <person name="Sykes S."/>
            <person name="Wortman J."/>
            <person name="Nusbaum C."/>
            <person name="Birren B."/>
        </authorList>
    </citation>
    <scope>NUCLEOTIDE SEQUENCE [LARGE SCALE GENOMIC DNA]</scope>
    <source>
        <strain evidence="2 3">TKK-01-0051</strain>
    </source>
</reference>
<feature type="compositionally biased region" description="Basic residues" evidence="1">
    <location>
        <begin position="124"/>
        <end position="138"/>
    </location>
</feature>
<dbReference type="Proteomes" id="UP000025947">
    <property type="component" value="Unassembled WGS sequence"/>
</dbReference>
<evidence type="ECO:0000313" key="2">
    <source>
        <dbReference type="EMBL" id="KBZ61412.1"/>
    </source>
</evidence>
<feature type="region of interest" description="Disordered" evidence="1">
    <location>
        <begin position="1"/>
        <end position="23"/>
    </location>
</feature>
<proteinExistence type="predicted"/>
<evidence type="ECO:0000256" key="1">
    <source>
        <dbReference type="SAM" id="MobiDB-lite"/>
    </source>
</evidence>
<dbReference type="HOGENOM" id="CLU_158583_0_0_11"/>
<name>A0A051TWS2_9MYCO</name>